<dbReference type="PRINTS" id="PR00509">
    <property type="entry name" value="PGMPMM"/>
</dbReference>
<dbReference type="Proteomes" id="UP001529510">
    <property type="component" value="Unassembled WGS sequence"/>
</dbReference>
<keyword evidence="5" id="KW-1185">Reference proteome</keyword>
<comment type="caution">
    <text evidence="4">The sequence shown here is derived from an EMBL/GenBank/DDBJ whole genome shotgun (WGS) entry which is preliminary data.</text>
</comment>
<evidence type="ECO:0000313" key="4">
    <source>
        <dbReference type="EMBL" id="KAL0200205.1"/>
    </source>
</evidence>
<evidence type="ECO:0000259" key="3">
    <source>
        <dbReference type="Pfam" id="PF02879"/>
    </source>
</evidence>
<accession>A0ABD0RNV3</accession>
<protein>
    <recommendedName>
        <fullName evidence="3">Alpha-D-phosphohexomutase alpha/beta/alpha domain-containing protein</fullName>
    </recommendedName>
</protein>
<evidence type="ECO:0000313" key="5">
    <source>
        <dbReference type="Proteomes" id="UP001529510"/>
    </source>
</evidence>
<dbReference type="InterPro" id="IPR005845">
    <property type="entry name" value="A-D-PHexomutase_a/b/a-II"/>
</dbReference>
<proteinExistence type="inferred from homology"/>
<dbReference type="PANTHER" id="PTHR22573">
    <property type="entry name" value="PHOSPHOHEXOMUTASE FAMILY MEMBER"/>
    <property type="match status" value="1"/>
</dbReference>
<dbReference type="InterPro" id="IPR005841">
    <property type="entry name" value="Alpha-D-phosphohexomutase_SF"/>
</dbReference>
<feature type="non-terminal residue" evidence="4">
    <location>
        <position position="63"/>
    </location>
</feature>
<organism evidence="4 5">
    <name type="scientific">Cirrhinus mrigala</name>
    <name type="common">Mrigala</name>
    <dbReference type="NCBI Taxonomy" id="683832"/>
    <lineage>
        <taxon>Eukaryota</taxon>
        <taxon>Metazoa</taxon>
        <taxon>Chordata</taxon>
        <taxon>Craniata</taxon>
        <taxon>Vertebrata</taxon>
        <taxon>Euteleostomi</taxon>
        <taxon>Actinopterygii</taxon>
        <taxon>Neopterygii</taxon>
        <taxon>Teleostei</taxon>
        <taxon>Ostariophysi</taxon>
        <taxon>Cypriniformes</taxon>
        <taxon>Cyprinidae</taxon>
        <taxon>Labeoninae</taxon>
        <taxon>Labeonini</taxon>
        <taxon>Cirrhinus</taxon>
    </lineage>
</organism>
<dbReference type="Pfam" id="PF02879">
    <property type="entry name" value="PGM_PMM_II"/>
    <property type="match status" value="1"/>
</dbReference>
<feature type="domain" description="Alpha-D-phosphohexomutase alpha/beta/alpha" evidence="3">
    <location>
        <begin position="4"/>
        <end position="63"/>
    </location>
</feature>
<dbReference type="SUPFAM" id="SSF53738">
    <property type="entry name" value="Phosphoglucomutase, first 3 domains"/>
    <property type="match status" value="1"/>
</dbReference>
<dbReference type="InterPro" id="IPR016055">
    <property type="entry name" value="A-D-PHexomutase_a/b/a-I/II/III"/>
</dbReference>
<dbReference type="InterPro" id="IPR045244">
    <property type="entry name" value="PGM"/>
</dbReference>
<sequence>TGPYVKKILCEELGSPANSAINCVPQEDFGGCHPDPNLTYAADLIETMKSGQYDFGAAFDGDG</sequence>
<dbReference type="EMBL" id="JAMKFB020000002">
    <property type="protein sequence ID" value="KAL0200205.1"/>
    <property type="molecule type" value="Genomic_DNA"/>
</dbReference>
<evidence type="ECO:0000256" key="2">
    <source>
        <dbReference type="ARBA" id="ARBA00022553"/>
    </source>
</evidence>
<evidence type="ECO:0000256" key="1">
    <source>
        <dbReference type="ARBA" id="ARBA00010231"/>
    </source>
</evidence>
<dbReference type="FunFam" id="3.40.120.10:FF:000004">
    <property type="entry name" value="Phosphoglucomutase 5"/>
    <property type="match status" value="1"/>
</dbReference>
<dbReference type="AlphaFoldDB" id="A0ABD0RNV3"/>
<dbReference type="PANTHER" id="PTHR22573:SF60">
    <property type="entry name" value="PHOSPHOGLUCOMUTASE-1"/>
    <property type="match status" value="1"/>
</dbReference>
<feature type="non-terminal residue" evidence="4">
    <location>
        <position position="1"/>
    </location>
</feature>
<name>A0ABD0RNV3_CIRMR</name>
<reference evidence="4 5" key="1">
    <citation type="submission" date="2024-05" db="EMBL/GenBank/DDBJ databases">
        <title>Genome sequencing and assembly of Indian major carp, Cirrhinus mrigala (Hamilton, 1822).</title>
        <authorList>
            <person name="Mohindra V."/>
            <person name="Chowdhury L.M."/>
            <person name="Lal K."/>
            <person name="Jena J.K."/>
        </authorList>
    </citation>
    <scope>NUCLEOTIDE SEQUENCE [LARGE SCALE GENOMIC DNA]</scope>
    <source>
        <strain evidence="4">CM1030</strain>
        <tissue evidence="4">Blood</tissue>
    </source>
</reference>
<dbReference type="Gene3D" id="3.40.120.10">
    <property type="entry name" value="Alpha-D-Glucose-1,6-Bisphosphate, subunit A, domain 3"/>
    <property type="match status" value="1"/>
</dbReference>
<comment type="similarity">
    <text evidence="1">Belongs to the phosphohexose mutase family.</text>
</comment>
<gene>
    <name evidence="4" type="ORF">M9458_003392</name>
</gene>
<keyword evidence="2" id="KW-0597">Phosphoprotein</keyword>